<evidence type="ECO:0000256" key="1">
    <source>
        <dbReference type="ARBA" id="ARBA00005289"/>
    </source>
</evidence>
<evidence type="ECO:0000256" key="5">
    <source>
        <dbReference type="ARBA" id="ARBA00022801"/>
    </source>
</evidence>
<dbReference type="CDD" id="cd01638">
    <property type="entry name" value="CysQ"/>
    <property type="match status" value="1"/>
</dbReference>
<dbReference type="HAMAP" id="MF_02095">
    <property type="entry name" value="CysQ"/>
    <property type="match status" value="1"/>
</dbReference>
<name>A0A3B0VDW3_9ZZZZ</name>
<dbReference type="PANTHER" id="PTHR43028">
    <property type="entry name" value="3'(2'),5'-BISPHOSPHATE NUCLEOTIDASE 1"/>
    <property type="match status" value="1"/>
</dbReference>
<dbReference type="InterPro" id="IPR000760">
    <property type="entry name" value="Inositol_monophosphatase-like"/>
</dbReference>
<dbReference type="PROSITE" id="PS00629">
    <property type="entry name" value="IMP_1"/>
    <property type="match status" value="1"/>
</dbReference>
<dbReference type="PROSITE" id="PS00630">
    <property type="entry name" value="IMP_2"/>
    <property type="match status" value="1"/>
</dbReference>
<dbReference type="GO" id="GO:0050427">
    <property type="term" value="P:3'-phosphoadenosine 5'-phosphosulfate metabolic process"/>
    <property type="evidence" value="ECO:0007669"/>
    <property type="project" value="TreeGrafter"/>
</dbReference>
<reference evidence="9" key="1">
    <citation type="submission" date="2018-06" db="EMBL/GenBank/DDBJ databases">
        <authorList>
            <person name="Zhirakovskaya E."/>
        </authorList>
    </citation>
    <scope>NUCLEOTIDE SEQUENCE</scope>
</reference>
<dbReference type="PRINTS" id="PR00377">
    <property type="entry name" value="IMPHPHTASES"/>
</dbReference>
<evidence type="ECO:0000256" key="6">
    <source>
        <dbReference type="ARBA" id="ARBA00022842"/>
    </source>
</evidence>
<gene>
    <name evidence="9" type="ORF">MNBD_GAMMA01-1826</name>
</gene>
<keyword evidence="6" id="KW-0460">Magnesium</keyword>
<dbReference type="NCBIfam" id="TIGR01331">
    <property type="entry name" value="bisphos_cysQ"/>
    <property type="match status" value="1"/>
</dbReference>
<evidence type="ECO:0000313" key="9">
    <source>
        <dbReference type="EMBL" id="VAW37142.1"/>
    </source>
</evidence>
<accession>A0A3B0VDW3</accession>
<dbReference type="AlphaFoldDB" id="A0A3B0VDW3"/>
<proteinExistence type="inferred from homology"/>
<dbReference type="PANTHER" id="PTHR43028:SF5">
    <property type="entry name" value="3'(2'),5'-BISPHOSPHATE NUCLEOTIDASE 1"/>
    <property type="match status" value="1"/>
</dbReference>
<dbReference type="FunFam" id="3.40.190.80:FF:000005">
    <property type="entry name" value="3'(2'),5'-bisphosphate nucleotidase CysQ"/>
    <property type="match status" value="1"/>
</dbReference>
<keyword evidence="7" id="KW-0472">Membrane</keyword>
<protein>
    <recommendedName>
        <fullName evidence="8">3'-phosphoadenosine 5'-phosphate phosphatase</fullName>
    </recommendedName>
</protein>
<evidence type="ECO:0000256" key="4">
    <source>
        <dbReference type="ARBA" id="ARBA00022723"/>
    </source>
</evidence>
<evidence type="ECO:0000256" key="3">
    <source>
        <dbReference type="ARBA" id="ARBA00022519"/>
    </source>
</evidence>
<evidence type="ECO:0000256" key="2">
    <source>
        <dbReference type="ARBA" id="ARBA00022475"/>
    </source>
</evidence>
<dbReference type="InterPro" id="IPR006240">
    <property type="entry name" value="CysQ"/>
</dbReference>
<dbReference type="SUPFAM" id="SSF56655">
    <property type="entry name" value="Carbohydrate phosphatase"/>
    <property type="match status" value="1"/>
</dbReference>
<sequence length="260" mass="28748">MIDLLNKIEQTAFKAGKAILEIYNSSNFGIEIKVDNSPLTKADLAAHNVIVTDLTKITPEIPILSEESADIPYTTRCNWEKYWLVDPLDGTKEFIKKNGEFTVNIALIEHGQPILSVVYVPVQDIAYTAAKGYGAFKKTAGNRQQIYSHKPARNIPVVVGSRSHISADVKTYLNKLGEHTMTAMGSSLKFCLVAEGIADLYPRLGLTSEWDTAAAQCIVEQAGGRVVTLDNKALVYNSKDSLLNPYFMVYGDSSREWIDI</sequence>
<keyword evidence="4" id="KW-0479">Metal-binding</keyword>
<comment type="similarity">
    <text evidence="1">Belongs to the inositol monophosphatase superfamily. CysQ family.</text>
</comment>
<dbReference type="FunFam" id="3.30.540.10:FF:000007">
    <property type="entry name" value="3'(2'),5'-bisphosphate nucleotidase CysQ"/>
    <property type="match status" value="1"/>
</dbReference>
<dbReference type="GO" id="GO:0000103">
    <property type="term" value="P:sulfate assimilation"/>
    <property type="evidence" value="ECO:0007669"/>
    <property type="project" value="TreeGrafter"/>
</dbReference>
<evidence type="ECO:0000256" key="8">
    <source>
        <dbReference type="ARBA" id="ARBA00044544"/>
    </source>
</evidence>
<dbReference type="GO" id="GO:0046854">
    <property type="term" value="P:phosphatidylinositol phosphate biosynthetic process"/>
    <property type="evidence" value="ECO:0007669"/>
    <property type="project" value="InterPro"/>
</dbReference>
<keyword evidence="3" id="KW-0997">Cell inner membrane</keyword>
<dbReference type="GO" id="GO:0000287">
    <property type="term" value="F:magnesium ion binding"/>
    <property type="evidence" value="ECO:0007669"/>
    <property type="project" value="InterPro"/>
</dbReference>
<organism evidence="9">
    <name type="scientific">hydrothermal vent metagenome</name>
    <dbReference type="NCBI Taxonomy" id="652676"/>
    <lineage>
        <taxon>unclassified sequences</taxon>
        <taxon>metagenomes</taxon>
        <taxon>ecological metagenomes</taxon>
    </lineage>
</organism>
<dbReference type="Pfam" id="PF00459">
    <property type="entry name" value="Inositol_P"/>
    <property type="match status" value="1"/>
</dbReference>
<keyword evidence="2" id="KW-1003">Cell membrane</keyword>
<dbReference type="Gene3D" id="3.40.190.80">
    <property type="match status" value="1"/>
</dbReference>
<keyword evidence="5 9" id="KW-0378">Hydrolase</keyword>
<dbReference type="InterPro" id="IPR020583">
    <property type="entry name" value="Inositol_monoP_metal-BS"/>
</dbReference>
<dbReference type="EMBL" id="UOEW01000159">
    <property type="protein sequence ID" value="VAW37142.1"/>
    <property type="molecule type" value="Genomic_DNA"/>
</dbReference>
<evidence type="ECO:0000256" key="7">
    <source>
        <dbReference type="ARBA" id="ARBA00023136"/>
    </source>
</evidence>
<dbReference type="GO" id="GO:0008441">
    <property type="term" value="F:3'(2'),5'-bisphosphate nucleotidase activity"/>
    <property type="evidence" value="ECO:0007669"/>
    <property type="project" value="InterPro"/>
</dbReference>
<dbReference type="InterPro" id="IPR020550">
    <property type="entry name" value="Inositol_monophosphatase_CS"/>
</dbReference>
<dbReference type="InterPro" id="IPR050725">
    <property type="entry name" value="CysQ/Inositol_MonoPase"/>
</dbReference>
<dbReference type="Gene3D" id="3.30.540.10">
    <property type="entry name" value="Fructose-1,6-Bisphosphatase, subunit A, domain 1"/>
    <property type="match status" value="1"/>
</dbReference>